<keyword evidence="1" id="KW-0732">Signal</keyword>
<proteinExistence type="predicted"/>
<feature type="chain" id="PRO_5002431553" evidence="1">
    <location>
        <begin position="17"/>
        <end position="54"/>
    </location>
</feature>
<evidence type="ECO:0000313" key="2">
    <source>
        <dbReference type="EMBL" id="JAH24490.1"/>
    </source>
</evidence>
<accession>A0A0E9R7N7</accession>
<reference evidence="2" key="1">
    <citation type="submission" date="2014-11" db="EMBL/GenBank/DDBJ databases">
        <authorList>
            <person name="Amaro Gonzalez C."/>
        </authorList>
    </citation>
    <scope>NUCLEOTIDE SEQUENCE</scope>
</reference>
<sequence>MANLWILPICVMRVLASGFTSTPFLYQMPFTFSSETSHLNTASSLAFTVRSAML</sequence>
<dbReference type="AlphaFoldDB" id="A0A0E9R7N7"/>
<feature type="signal peptide" evidence="1">
    <location>
        <begin position="1"/>
        <end position="16"/>
    </location>
</feature>
<protein>
    <submittedName>
        <fullName evidence="2">Uncharacterized protein</fullName>
    </submittedName>
</protein>
<organism evidence="2">
    <name type="scientific">Anguilla anguilla</name>
    <name type="common">European freshwater eel</name>
    <name type="synonym">Muraena anguilla</name>
    <dbReference type="NCBI Taxonomy" id="7936"/>
    <lineage>
        <taxon>Eukaryota</taxon>
        <taxon>Metazoa</taxon>
        <taxon>Chordata</taxon>
        <taxon>Craniata</taxon>
        <taxon>Vertebrata</taxon>
        <taxon>Euteleostomi</taxon>
        <taxon>Actinopterygii</taxon>
        <taxon>Neopterygii</taxon>
        <taxon>Teleostei</taxon>
        <taxon>Anguilliformes</taxon>
        <taxon>Anguillidae</taxon>
        <taxon>Anguilla</taxon>
    </lineage>
</organism>
<evidence type="ECO:0000256" key="1">
    <source>
        <dbReference type="SAM" id="SignalP"/>
    </source>
</evidence>
<dbReference type="EMBL" id="GBXM01084087">
    <property type="protein sequence ID" value="JAH24490.1"/>
    <property type="molecule type" value="Transcribed_RNA"/>
</dbReference>
<reference evidence="2" key="2">
    <citation type="journal article" date="2015" name="Fish Shellfish Immunol.">
        <title>Early steps in the European eel (Anguilla anguilla)-Vibrio vulnificus interaction in the gills: Role of the RtxA13 toxin.</title>
        <authorList>
            <person name="Callol A."/>
            <person name="Pajuelo D."/>
            <person name="Ebbesson L."/>
            <person name="Teles M."/>
            <person name="MacKenzie S."/>
            <person name="Amaro C."/>
        </authorList>
    </citation>
    <scope>NUCLEOTIDE SEQUENCE</scope>
</reference>
<name>A0A0E9R7N7_ANGAN</name>